<dbReference type="InterPro" id="IPR016186">
    <property type="entry name" value="C-type_lectin-like/link_sf"/>
</dbReference>
<dbReference type="PANTHER" id="PTHR22801">
    <property type="entry name" value="LITHOSTATHINE"/>
    <property type="match status" value="1"/>
</dbReference>
<dbReference type="SMART" id="SM00034">
    <property type="entry name" value="CLECT"/>
    <property type="match status" value="3"/>
</dbReference>
<evidence type="ECO:0000259" key="2">
    <source>
        <dbReference type="PROSITE" id="PS50041"/>
    </source>
</evidence>
<sequence length="969" mass="106239">MRSSKVIRAHENDDYRKVNEAALNNILHTYSTCATVGGTPALITNNGIQTFLSDTISGNTELASSTFWVGLEYLSDEQRWAYTDQARTSLQDGYNEWASGEEPENAAPPKACVLLLPERGHRWGIRDCGKPKLGICQIPASTTPPQPVATFPPGCAGSPELAASADYNGICYIFSARPTDYRSYLKTDCQQFNATPVLVTNNQIHQFLVSQLELHPQFDDKHFWIGLIHHPEHQHWIYAEESLTPLPDDFGEWAADQNVTHVSVPYNCVTMSSHHNYSWVLENCRATTPHYICQIAPSTTIAPTTTRMSTLISCAGSPVLAASADYNGTCYIFSARPTDYRSSVDYNCPNYYKNVIFDHSNFTDNSFAACSYLPSSSVDYNCPNYYKNVIFDHSNFTDNSFAARSYLPSRMHKSNIVETIYSPGCARAPELAASADYNGICYIFSARPTDYRSYLKTDCQQFNATPVLVTNNQIHQFLVSQLELYPQFDDKHFWIGLIHHPEHQHWIYAEESLTPLPDDFDEWAADQNVTHVSVPYNCVTMSSHHNYSWVLENCRATTPHYICQIGPMTTTAPITTRMTTSTTALTSSLTPLITIETTAPLITIETTAPLTTTETTVPFTTIDTTALLSATGTETTAIPTTIETMPSSTTIETTPPPTTIESTALTTDVEARTSPPTIETTVPPTTIETTVPPTSKETTALPTNKDTTGPTTTVDGTSLLTTTETIDPPTTVETTSPPTSKETTVPPTNIETTVPPTTMETTAPPNTIETKAPSTTVEATSVRTTVETTAPPTTVETTAPPTSKETTVPPTSIETTVLFTTMDTTAPPTTIGTTTPPTTIETSASPTSVEATASLSTIETTAPPTTIETTGPPPTVETTSQATSTINHLTTDYDRDYSPTNHYQDISYPHFSPDYSSSNNQNHYKEHNTVSKFLPYAVGSDNIFKPVSYTIDDNENSYSFPNITGDNNV</sequence>
<dbReference type="SUPFAM" id="SSF56436">
    <property type="entry name" value="C-type lectin-like"/>
    <property type="match status" value="3"/>
</dbReference>
<dbReference type="Gene3D" id="3.10.100.10">
    <property type="entry name" value="Mannose-Binding Protein A, subunit A"/>
    <property type="match status" value="3"/>
</dbReference>
<evidence type="ECO:0000313" key="4">
    <source>
        <dbReference type="Proteomes" id="UP000838412"/>
    </source>
</evidence>
<organism evidence="3 4">
    <name type="scientific">Branchiostoma lanceolatum</name>
    <name type="common">Common lancelet</name>
    <name type="synonym">Amphioxus lanceolatum</name>
    <dbReference type="NCBI Taxonomy" id="7740"/>
    <lineage>
        <taxon>Eukaryota</taxon>
        <taxon>Metazoa</taxon>
        <taxon>Chordata</taxon>
        <taxon>Cephalochordata</taxon>
        <taxon>Leptocardii</taxon>
        <taxon>Amphioxiformes</taxon>
        <taxon>Branchiostomatidae</taxon>
        <taxon>Branchiostoma</taxon>
    </lineage>
</organism>
<dbReference type="CDD" id="cd00037">
    <property type="entry name" value="CLECT"/>
    <property type="match status" value="3"/>
</dbReference>
<feature type="compositionally biased region" description="Low complexity" evidence="1">
    <location>
        <begin position="824"/>
        <end position="847"/>
    </location>
</feature>
<name>A0A8J9ZY53_BRALA</name>
<feature type="region of interest" description="Disordered" evidence="1">
    <location>
        <begin position="824"/>
        <end position="849"/>
    </location>
</feature>
<accession>A0A8J9ZY53</accession>
<feature type="domain" description="C-type lectin" evidence="2">
    <location>
        <begin position="167"/>
        <end position="284"/>
    </location>
</feature>
<evidence type="ECO:0000256" key="1">
    <source>
        <dbReference type="SAM" id="MobiDB-lite"/>
    </source>
</evidence>
<dbReference type="InterPro" id="IPR001304">
    <property type="entry name" value="C-type_lectin-like"/>
</dbReference>
<feature type="compositionally biased region" description="Low complexity" evidence="1">
    <location>
        <begin position="673"/>
        <end position="695"/>
    </location>
</feature>
<reference evidence="3" key="1">
    <citation type="submission" date="2022-01" db="EMBL/GenBank/DDBJ databases">
        <authorList>
            <person name="Braso-Vives M."/>
        </authorList>
    </citation>
    <scope>NUCLEOTIDE SEQUENCE</scope>
</reference>
<protein>
    <submittedName>
        <fullName evidence="3">Hypp2653 protein</fullName>
    </submittedName>
</protein>
<dbReference type="PROSITE" id="PS50041">
    <property type="entry name" value="C_TYPE_LECTIN_2"/>
    <property type="match status" value="3"/>
</dbReference>
<dbReference type="PANTHER" id="PTHR22801:SF63">
    <property type="entry name" value="C-TYPE LECTIN DOMAIN-CONTAINING PROTEIN"/>
    <property type="match status" value="1"/>
</dbReference>
<keyword evidence="4" id="KW-1185">Reference proteome</keyword>
<dbReference type="OrthoDB" id="6162112at2759"/>
<dbReference type="InterPro" id="IPR016187">
    <property type="entry name" value="CTDL_fold"/>
</dbReference>
<dbReference type="EMBL" id="OV696689">
    <property type="protein sequence ID" value="CAH1263274.1"/>
    <property type="molecule type" value="Genomic_DNA"/>
</dbReference>
<dbReference type="Pfam" id="PF00059">
    <property type="entry name" value="Lectin_C"/>
    <property type="match status" value="3"/>
</dbReference>
<dbReference type="Proteomes" id="UP000838412">
    <property type="component" value="Chromosome 4"/>
</dbReference>
<feature type="compositionally biased region" description="Low complexity" evidence="1">
    <location>
        <begin position="702"/>
        <end position="767"/>
    </location>
</feature>
<feature type="domain" description="C-type lectin" evidence="2">
    <location>
        <begin position="437"/>
        <end position="554"/>
    </location>
</feature>
<feature type="domain" description="C-type lectin" evidence="2">
    <location>
        <begin position="33"/>
        <end position="137"/>
    </location>
</feature>
<gene>
    <name evidence="3" type="primary">Hypp2653</name>
    <name evidence="3" type="ORF">BLAG_LOCUS18013</name>
</gene>
<feature type="region of interest" description="Disordered" evidence="1">
    <location>
        <begin position="862"/>
        <end position="882"/>
    </location>
</feature>
<feature type="compositionally biased region" description="Polar residues" evidence="1">
    <location>
        <begin position="768"/>
        <end position="783"/>
    </location>
</feature>
<dbReference type="AlphaFoldDB" id="A0A8J9ZY53"/>
<feature type="region of interest" description="Disordered" evidence="1">
    <location>
        <begin position="668"/>
        <end position="787"/>
    </location>
</feature>
<proteinExistence type="predicted"/>
<dbReference type="InterPro" id="IPR050801">
    <property type="entry name" value="Ca-Dep_Lectins_ImmuneDev"/>
</dbReference>
<evidence type="ECO:0000313" key="3">
    <source>
        <dbReference type="EMBL" id="CAH1263274.1"/>
    </source>
</evidence>